<reference evidence="2" key="1">
    <citation type="submission" date="2023-07" db="EMBL/GenBank/DDBJ databases">
        <title>Chryseobacterium sp. strain PBS4-4 Genome sequencing and assembly.</title>
        <authorList>
            <person name="Jung Y."/>
        </authorList>
    </citation>
    <scope>NUCLEOTIDE SEQUENCE [LARGE SCALE GENOMIC DNA]</scope>
    <source>
        <strain evidence="2">PBS4-4</strain>
    </source>
</reference>
<name>A0ABT2W5C5_9FLAO</name>
<accession>A0ABT2W5C5</accession>
<evidence type="ECO:0000313" key="2">
    <source>
        <dbReference type="Proteomes" id="UP001208649"/>
    </source>
</evidence>
<dbReference type="Proteomes" id="UP001208649">
    <property type="component" value="Unassembled WGS sequence"/>
</dbReference>
<proteinExistence type="predicted"/>
<protein>
    <submittedName>
        <fullName evidence="1">Uncharacterized protein</fullName>
    </submittedName>
</protein>
<evidence type="ECO:0000313" key="1">
    <source>
        <dbReference type="EMBL" id="MCU7617412.1"/>
    </source>
</evidence>
<dbReference type="RefSeq" id="WP_263002855.1">
    <property type="nucleotide sequence ID" value="NZ_JAOTEM010000002.1"/>
</dbReference>
<organism evidence="1 2">
    <name type="scientific">Chryseobacterium edaphi</name>
    <dbReference type="NCBI Taxonomy" id="2976532"/>
    <lineage>
        <taxon>Bacteria</taxon>
        <taxon>Pseudomonadati</taxon>
        <taxon>Bacteroidota</taxon>
        <taxon>Flavobacteriia</taxon>
        <taxon>Flavobacteriales</taxon>
        <taxon>Weeksellaceae</taxon>
        <taxon>Chryseobacterium group</taxon>
        <taxon>Chryseobacterium</taxon>
    </lineage>
</organism>
<keyword evidence="2" id="KW-1185">Reference proteome</keyword>
<gene>
    <name evidence="1" type="ORF">NZ698_09395</name>
</gene>
<sequence>MIKITDLEWQRITKLLDVEIEEIYEEHIEQNTINLKEELQLLKE</sequence>
<comment type="caution">
    <text evidence="1">The sequence shown here is derived from an EMBL/GenBank/DDBJ whole genome shotgun (WGS) entry which is preliminary data.</text>
</comment>
<dbReference type="EMBL" id="JAOTEM010000002">
    <property type="protein sequence ID" value="MCU7617412.1"/>
    <property type="molecule type" value="Genomic_DNA"/>
</dbReference>